<proteinExistence type="predicted"/>
<feature type="compositionally biased region" description="Low complexity" evidence="1">
    <location>
        <begin position="165"/>
        <end position="174"/>
    </location>
</feature>
<comment type="caution">
    <text evidence="2">The sequence shown here is derived from an EMBL/GenBank/DDBJ whole genome shotgun (WGS) entry which is preliminary data.</text>
</comment>
<dbReference type="AlphaFoldDB" id="A0A3D8QGN0"/>
<organism evidence="2 3">
    <name type="scientific">Coleophoma cylindrospora</name>
    <dbReference type="NCBI Taxonomy" id="1849047"/>
    <lineage>
        <taxon>Eukaryota</taxon>
        <taxon>Fungi</taxon>
        <taxon>Dikarya</taxon>
        <taxon>Ascomycota</taxon>
        <taxon>Pezizomycotina</taxon>
        <taxon>Leotiomycetes</taxon>
        <taxon>Helotiales</taxon>
        <taxon>Dermateaceae</taxon>
        <taxon>Coleophoma</taxon>
    </lineage>
</organism>
<dbReference type="EMBL" id="PDLM01000015">
    <property type="protein sequence ID" value="RDW60965.1"/>
    <property type="molecule type" value="Genomic_DNA"/>
</dbReference>
<accession>A0A3D8QGN0</accession>
<evidence type="ECO:0000256" key="1">
    <source>
        <dbReference type="SAM" id="MobiDB-lite"/>
    </source>
</evidence>
<name>A0A3D8QGN0_9HELO</name>
<feature type="region of interest" description="Disordered" evidence="1">
    <location>
        <begin position="129"/>
        <end position="222"/>
    </location>
</feature>
<feature type="compositionally biased region" description="Polar residues" evidence="1">
    <location>
        <begin position="203"/>
        <end position="215"/>
    </location>
</feature>
<protein>
    <submittedName>
        <fullName evidence="2">Uncharacterized protein</fullName>
    </submittedName>
</protein>
<sequence length="376" mass="40495">MSPPPVTPSPHRFLVKKQALSGRAPPAQEHSPHRPSSQQIQSTPRPSTQQSNYRPSVQQFNATPRFAFSSTPRLTQDVPASTPAAPRFVTPARPVLEADELIEPSSDDLVDVHDSIEIDDEVTGIECDLASEEDDCAVDLRTPKRRRLSSSQTPVEHAHNEESHPSSASSLPILSSPPVPPASRHTAPSAAPRFKHATPAPVATQSLAGSQQPTFSRPPRFRPPDPAVVQASVDPLPEQFSPHRRGQKYLAGGLAAEAQHWLINIGAAIPGSEAQKKKDDPWAIKVMVDEMSGGSSAGMTLICGKQVHMNDEGGWYVADNPQVAKIVLAGEAILGTGLQRSRKVETGLLVGIKGPMWEIVLEGERWGIGVGWQVLP</sequence>
<dbReference type="Proteomes" id="UP000256645">
    <property type="component" value="Unassembled WGS sequence"/>
</dbReference>
<feature type="region of interest" description="Disordered" evidence="1">
    <location>
        <begin position="1"/>
        <end position="89"/>
    </location>
</feature>
<evidence type="ECO:0000313" key="2">
    <source>
        <dbReference type="EMBL" id="RDW60965.1"/>
    </source>
</evidence>
<dbReference type="STRING" id="1849047.A0A3D8QGN0"/>
<keyword evidence="3" id="KW-1185">Reference proteome</keyword>
<evidence type="ECO:0000313" key="3">
    <source>
        <dbReference type="Proteomes" id="UP000256645"/>
    </source>
</evidence>
<gene>
    <name evidence="2" type="ORF">BP6252_12348</name>
</gene>
<dbReference type="OrthoDB" id="5389296at2759"/>
<feature type="compositionally biased region" description="Polar residues" evidence="1">
    <location>
        <begin position="34"/>
        <end position="74"/>
    </location>
</feature>
<reference evidence="2 3" key="1">
    <citation type="journal article" date="2018" name="IMA Fungus">
        <title>IMA Genome-F 9: Draft genome sequence of Annulohypoxylon stygium, Aspergillus mulundensis, Berkeleyomyces basicola (syn. Thielaviopsis basicola), Ceratocystis smalleyi, two Cercospora beticola strains, Coleophoma cylindrospora, Fusarium fracticaudum, Phialophora cf. hyalina, and Morchella septimelata.</title>
        <authorList>
            <person name="Wingfield B.D."/>
            <person name="Bills G.F."/>
            <person name="Dong Y."/>
            <person name="Huang W."/>
            <person name="Nel W.J."/>
            <person name="Swalarsk-Parry B.S."/>
            <person name="Vaghefi N."/>
            <person name="Wilken P.M."/>
            <person name="An Z."/>
            <person name="de Beer Z.W."/>
            <person name="De Vos L."/>
            <person name="Chen L."/>
            <person name="Duong T.A."/>
            <person name="Gao Y."/>
            <person name="Hammerbacher A."/>
            <person name="Kikkert J.R."/>
            <person name="Li Y."/>
            <person name="Li H."/>
            <person name="Li K."/>
            <person name="Li Q."/>
            <person name="Liu X."/>
            <person name="Ma X."/>
            <person name="Naidoo K."/>
            <person name="Pethybridge S.J."/>
            <person name="Sun J."/>
            <person name="Steenkamp E.T."/>
            <person name="van der Nest M.A."/>
            <person name="van Wyk S."/>
            <person name="Wingfield M.J."/>
            <person name="Xiong C."/>
            <person name="Yue Q."/>
            <person name="Zhang X."/>
        </authorList>
    </citation>
    <scope>NUCLEOTIDE SEQUENCE [LARGE SCALE GENOMIC DNA]</scope>
    <source>
        <strain evidence="2 3">BP6252</strain>
    </source>
</reference>